<dbReference type="PANTHER" id="PTHR24096">
    <property type="entry name" value="LONG-CHAIN-FATTY-ACID--COA LIGASE"/>
    <property type="match status" value="1"/>
</dbReference>
<dbReference type="Pfam" id="PF13193">
    <property type="entry name" value="AMP-binding_C"/>
    <property type="match status" value="1"/>
</dbReference>
<dbReference type="EnsemblMetazoa" id="AEPI006561-RA">
    <property type="protein sequence ID" value="AEPI006561-PA"/>
    <property type="gene ID" value="AEPI006561"/>
</dbReference>
<dbReference type="SUPFAM" id="SSF56801">
    <property type="entry name" value="Acetyl-CoA synthetase-like"/>
    <property type="match status" value="1"/>
</dbReference>
<sequence length="566" mass="61653">MLSTQYDPRTCCWQGPSRPPVLNPAANLGQVLLNVLERTPEKQAQVNGDTGYIMSCDELRRRSIRFARALISDGCGKGDVVALMARNSDDVAPVLFGCFLAGATVSTLDPSFGVEEVEHLLRLTQPRNVIADGDALPVIYEAAERIGLSFDTRQYVLLHGGTAGERMSASVVHVSAITMEQTAASEEDSFLPAYRGDSAQLTAAIVCSSGTTGLPKAVRLSHAQLIAPYQRISQLDLSDTILCFSTLYWISGLQMLMTGVLNGIRRVITTRPTTPELAIELCNAHRVTLLMVTPSMATDIIRTLGPSERLPHIRLFAVGGSTVPQRLRDDINRRVLSVDRGRSLVGYGTSETGNIAYDLSVREDSVGFLLPGVTAKILADDGRPLGPDEVGELLVRPPYPFLGYYGNEAATQEALGADGFVRTGDIARFDSDGYLYLVDRKREIFKYEGFQIAPSELEETIAQLDGVRCVVVVGLPDPTRPSNELATALVVREAYESAGSPNALTEQQVIDHCARTPDGRVRPKHKWLRGGVIFVDHLPMTASGKVQRSAAKKQAAHEWNRRHLSS</sequence>
<dbReference type="AlphaFoldDB" id="A0A182PI00"/>
<dbReference type="Gene3D" id="3.40.50.12780">
    <property type="entry name" value="N-terminal domain of ligase-like"/>
    <property type="match status" value="1"/>
</dbReference>
<evidence type="ECO:0000256" key="2">
    <source>
        <dbReference type="ARBA" id="ARBA00023140"/>
    </source>
</evidence>
<dbReference type="VEuPathDB" id="VectorBase:AEPI006561"/>
<evidence type="ECO:0000259" key="4">
    <source>
        <dbReference type="Pfam" id="PF13193"/>
    </source>
</evidence>
<organism evidence="5 6">
    <name type="scientific">Anopheles epiroticus</name>
    <dbReference type="NCBI Taxonomy" id="199890"/>
    <lineage>
        <taxon>Eukaryota</taxon>
        <taxon>Metazoa</taxon>
        <taxon>Ecdysozoa</taxon>
        <taxon>Arthropoda</taxon>
        <taxon>Hexapoda</taxon>
        <taxon>Insecta</taxon>
        <taxon>Pterygota</taxon>
        <taxon>Neoptera</taxon>
        <taxon>Endopterygota</taxon>
        <taxon>Diptera</taxon>
        <taxon>Nematocera</taxon>
        <taxon>Culicoidea</taxon>
        <taxon>Culicidae</taxon>
        <taxon>Anophelinae</taxon>
        <taxon>Anopheles</taxon>
    </lineage>
</organism>
<protein>
    <recommendedName>
        <fullName evidence="7">AMP-dependent synthetase/ligase domain-containing protein</fullName>
    </recommendedName>
</protein>
<evidence type="ECO:0000259" key="3">
    <source>
        <dbReference type="Pfam" id="PF00501"/>
    </source>
</evidence>
<dbReference type="FunFam" id="3.40.50.12780:FF:000025">
    <property type="entry name" value="luciferin 4-monooxygenase"/>
    <property type="match status" value="1"/>
</dbReference>
<dbReference type="Proteomes" id="UP000075885">
    <property type="component" value="Unassembled WGS sequence"/>
</dbReference>
<dbReference type="PANTHER" id="PTHR24096:SF353">
    <property type="entry name" value="GH16244P-RELATED"/>
    <property type="match status" value="1"/>
</dbReference>
<evidence type="ECO:0008006" key="7">
    <source>
        <dbReference type="Google" id="ProtNLM"/>
    </source>
</evidence>
<dbReference type="GO" id="GO:0046949">
    <property type="term" value="P:fatty-acyl-CoA biosynthetic process"/>
    <property type="evidence" value="ECO:0007669"/>
    <property type="project" value="TreeGrafter"/>
</dbReference>
<dbReference type="InterPro" id="IPR020845">
    <property type="entry name" value="AMP-binding_CS"/>
</dbReference>
<dbReference type="PROSITE" id="PS00455">
    <property type="entry name" value="AMP_BINDING"/>
    <property type="match status" value="1"/>
</dbReference>
<reference evidence="6" key="1">
    <citation type="submission" date="2013-03" db="EMBL/GenBank/DDBJ databases">
        <title>The Genome Sequence of Anopheles epiroticus epiroticus2.</title>
        <authorList>
            <consortium name="The Broad Institute Genomics Platform"/>
            <person name="Neafsey D.E."/>
            <person name="Howell P."/>
            <person name="Walker B."/>
            <person name="Young S.K."/>
            <person name="Zeng Q."/>
            <person name="Gargeya S."/>
            <person name="Fitzgerald M."/>
            <person name="Haas B."/>
            <person name="Abouelleil A."/>
            <person name="Allen A.W."/>
            <person name="Alvarado L."/>
            <person name="Arachchi H.M."/>
            <person name="Berlin A.M."/>
            <person name="Chapman S.B."/>
            <person name="Gainer-Dewar J."/>
            <person name="Goldberg J."/>
            <person name="Griggs A."/>
            <person name="Gujja S."/>
            <person name="Hansen M."/>
            <person name="Howarth C."/>
            <person name="Imamovic A."/>
            <person name="Ireland A."/>
            <person name="Larimer J."/>
            <person name="McCowan C."/>
            <person name="Murphy C."/>
            <person name="Pearson M."/>
            <person name="Poon T.W."/>
            <person name="Priest M."/>
            <person name="Roberts A."/>
            <person name="Saif S."/>
            <person name="Shea T."/>
            <person name="Sisk P."/>
            <person name="Sykes S."/>
            <person name="Wortman J."/>
            <person name="Nusbaum C."/>
            <person name="Birren B."/>
        </authorList>
    </citation>
    <scope>NUCLEOTIDE SEQUENCE [LARGE SCALE GENOMIC DNA]</scope>
    <source>
        <strain evidence="6">Epiroticus2</strain>
    </source>
</reference>
<feature type="domain" description="AMP-binding enzyme C-terminal" evidence="4">
    <location>
        <begin position="456"/>
        <end position="545"/>
    </location>
</feature>
<reference evidence="5" key="2">
    <citation type="submission" date="2020-05" db="UniProtKB">
        <authorList>
            <consortium name="EnsemblMetazoa"/>
        </authorList>
    </citation>
    <scope>IDENTIFICATION</scope>
    <source>
        <strain evidence="5">Epiroticus2</strain>
    </source>
</reference>
<feature type="domain" description="AMP-dependent synthetase/ligase" evidence="3">
    <location>
        <begin position="36"/>
        <end position="405"/>
    </location>
</feature>
<name>A0A182PI00_9DIPT</name>
<dbReference type="STRING" id="199890.A0A182PI00"/>
<keyword evidence="6" id="KW-1185">Reference proteome</keyword>
<dbReference type="Gene3D" id="3.30.300.30">
    <property type="match status" value="1"/>
</dbReference>
<evidence type="ECO:0000313" key="6">
    <source>
        <dbReference type="Proteomes" id="UP000075885"/>
    </source>
</evidence>
<dbReference type="InterPro" id="IPR042099">
    <property type="entry name" value="ANL_N_sf"/>
</dbReference>
<accession>A0A182PI00</accession>
<keyword evidence="2" id="KW-0576">Peroxisome</keyword>
<comment type="subcellular location">
    <subcellularLocation>
        <location evidence="1">Peroxisome</location>
    </subcellularLocation>
</comment>
<evidence type="ECO:0000256" key="1">
    <source>
        <dbReference type="ARBA" id="ARBA00004275"/>
    </source>
</evidence>
<dbReference type="InterPro" id="IPR000873">
    <property type="entry name" value="AMP-dep_synth/lig_dom"/>
</dbReference>
<dbReference type="GO" id="GO:0004467">
    <property type="term" value="F:long-chain fatty acid-CoA ligase activity"/>
    <property type="evidence" value="ECO:0007669"/>
    <property type="project" value="TreeGrafter"/>
</dbReference>
<dbReference type="InterPro" id="IPR045851">
    <property type="entry name" value="AMP-bd_C_sf"/>
</dbReference>
<dbReference type="GO" id="GO:0005777">
    <property type="term" value="C:peroxisome"/>
    <property type="evidence" value="ECO:0007669"/>
    <property type="project" value="UniProtKB-SubCell"/>
</dbReference>
<dbReference type="InterPro" id="IPR025110">
    <property type="entry name" value="AMP-bd_C"/>
</dbReference>
<evidence type="ECO:0000313" key="5">
    <source>
        <dbReference type="EnsemblMetazoa" id="AEPI006561-PA"/>
    </source>
</evidence>
<dbReference type="Pfam" id="PF00501">
    <property type="entry name" value="AMP-binding"/>
    <property type="match status" value="1"/>
</dbReference>
<proteinExistence type="predicted"/>